<reference evidence="2 3" key="1">
    <citation type="journal article" date="2022" name="Nat. Ecol. Evol.">
        <title>A masculinizing supergene underlies an exaggerated male reproductive morph in a spider.</title>
        <authorList>
            <person name="Hendrickx F."/>
            <person name="De Corte Z."/>
            <person name="Sonet G."/>
            <person name="Van Belleghem S.M."/>
            <person name="Kostlbacher S."/>
            <person name="Vangestel C."/>
        </authorList>
    </citation>
    <scope>NUCLEOTIDE SEQUENCE [LARGE SCALE GENOMIC DNA]</scope>
    <source>
        <strain evidence="2">W744_W776</strain>
    </source>
</reference>
<gene>
    <name evidence="2" type="ORF">JTE90_019096</name>
</gene>
<sequence length="167" mass="19158">MYSFVRGARLFVKGAREPEDPDNLPDPGDHSHQDIAVYNQSRMASASQESKEVFRSAHNRSGIRTVHTSRVVRKTTTLTRGSEQKLARSSGTQVVRELDNGTQTREHRTVRSVDHKTIEDTDVHVKRTHRTKDTTDARKKFRTNKVGGNYVRFMKLFGIDLLLNYVY</sequence>
<name>A0AAV6V841_9ARAC</name>
<dbReference type="EMBL" id="JAFNEN010000135">
    <property type="protein sequence ID" value="KAG8192777.1"/>
    <property type="molecule type" value="Genomic_DNA"/>
</dbReference>
<organism evidence="2 3">
    <name type="scientific">Oedothorax gibbosus</name>
    <dbReference type="NCBI Taxonomy" id="931172"/>
    <lineage>
        <taxon>Eukaryota</taxon>
        <taxon>Metazoa</taxon>
        <taxon>Ecdysozoa</taxon>
        <taxon>Arthropoda</taxon>
        <taxon>Chelicerata</taxon>
        <taxon>Arachnida</taxon>
        <taxon>Araneae</taxon>
        <taxon>Araneomorphae</taxon>
        <taxon>Entelegynae</taxon>
        <taxon>Araneoidea</taxon>
        <taxon>Linyphiidae</taxon>
        <taxon>Erigoninae</taxon>
        <taxon>Oedothorax</taxon>
    </lineage>
</organism>
<comment type="caution">
    <text evidence="2">The sequence shown here is derived from an EMBL/GenBank/DDBJ whole genome shotgun (WGS) entry which is preliminary data.</text>
</comment>
<evidence type="ECO:0000256" key="1">
    <source>
        <dbReference type="SAM" id="MobiDB-lite"/>
    </source>
</evidence>
<feature type="compositionally biased region" description="Basic and acidic residues" evidence="1">
    <location>
        <begin position="96"/>
        <end position="109"/>
    </location>
</feature>
<protein>
    <submittedName>
        <fullName evidence="2">Uncharacterized protein</fullName>
    </submittedName>
</protein>
<feature type="region of interest" description="Disordered" evidence="1">
    <location>
        <begin position="79"/>
        <end position="109"/>
    </location>
</feature>
<feature type="region of interest" description="Disordered" evidence="1">
    <location>
        <begin position="13"/>
        <end position="33"/>
    </location>
</feature>
<accession>A0AAV6V841</accession>
<evidence type="ECO:0000313" key="2">
    <source>
        <dbReference type="EMBL" id="KAG8192777.1"/>
    </source>
</evidence>
<proteinExistence type="predicted"/>
<dbReference type="AlphaFoldDB" id="A0AAV6V841"/>
<feature type="compositionally biased region" description="Polar residues" evidence="1">
    <location>
        <begin position="79"/>
        <end position="93"/>
    </location>
</feature>
<dbReference type="Proteomes" id="UP000827092">
    <property type="component" value="Unassembled WGS sequence"/>
</dbReference>
<evidence type="ECO:0000313" key="3">
    <source>
        <dbReference type="Proteomes" id="UP000827092"/>
    </source>
</evidence>
<keyword evidence="3" id="KW-1185">Reference proteome</keyword>